<sequence length="243" mass="28019">MSNILNYIEENPKQTQTLIGLEYEQLQQLILNAERLYHEKKASLESKKVRIIAGGGGRKPKLSIPEQIILTLVYLRHLTTFQLLGIQFEVSESTANDIFNYWLPNLRELLPSSLLEQVKKNASDYEVVKQILTEYELIVDSYEQVRERPGDNNEQKKYFSGKKSNHTFKTQMIILPDASDIVDVVAGEPGPKSDITMFREYRSEFDAKQKIKGDKAYIGEDLITTPIKKPRNQELTIEQKELL</sequence>
<dbReference type="InterPro" id="IPR027806">
    <property type="entry name" value="HARBI1_dom"/>
</dbReference>
<dbReference type="PANTHER" id="PTHR23080">
    <property type="entry name" value="THAP DOMAIN PROTEIN"/>
    <property type="match status" value="1"/>
</dbReference>
<evidence type="ECO:0000256" key="1">
    <source>
        <dbReference type="ARBA" id="ARBA00001968"/>
    </source>
</evidence>
<dbReference type="Pfam" id="PF13359">
    <property type="entry name" value="DDE_Tnp_4"/>
    <property type="match status" value="1"/>
</dbReference>
<feature type="domain" description="DDE Tnp4" evidence="3">
    <location>
        <begin position="139"/>
        <end position="241"/>
    </location>
</feature>
<dbReference type="Proteomes" id="UP000623440">
    <property type="component" value="Unassembled WGS sequence"/>
</dbReference>
<accession>A0ABR8DWS0</accession>
<evidence type="ECO:0000259" key="3">
    <source>
        <dbReference type="Pfam" id="PF13359"/>
    </source>
</evidence>
<dbReference type="EMBL" id="JACJSI010000071">
    <property type="protein sequence ID" value="MBD2532844.1"/>
    <property type="molecule type" value="Genomic_DNA"/>
</dbReference>
<comment type="caution">
    <text evidence="5">The sequence shown here is derived from an EMBL/GenBank/DDBJ whole genome shotgun (WGS) entry which is preliminary data.</text>
</comment>
<evidence type="ECO:0000313" key="5">
    <source>
        <dbReference type="EMBL" id="MBD2532844.1"/>
    </source>
</evidence>
<evidence type="ECO:0000313" key="6">
    <source>
        <dbReference type="Proteomes" id="UP000623440"/>
    </source>
</evidence>
<proteinExistence type="predicted"/>
<keyword evidence="6" id="KW-1185">Reference proteome</keyword>
<dbReference type="RefSeq" id="WP_190943450.1">
    <property type="nucleotide sequence ID" value="NZ_JACJSI010000071.1"/>
</dbReference>
<evidence type="ECO:0000256" key="2">
    <source>
        <dbReference type="ARBA" id="ARBA00022723"/>
    </source>
</evidence>
<dbReference type="Pfam" id="PF13613">
    <property type="entry name" value="HTH_Tnp_4"/>
    <property type="match status" value="1"/>
</dbReference>
<evidence type="ECO:0000259" key="4">
    <source>
        <dbReference type="Pfam" id="PF13613"/>
    </source>
</evidence>
<organism evidence="5 6">
    <name type="scientific">Nostoc flagelliforme FACHB-838</name>
    <dbReference type="NCBI Taxonomy" id="2692904"/>
    <lineage>
        <taxon>Bacteria</taxon>
        <taxon>Bacillati</taxon>
        <taxon>Cyanobacteriota</taxon>
        <taxon>Cyanophyceae</taxon>
        <taxon>Nostocales</taxon>
        <taxon>Nostocaceae</taxon>
        <taxon>Nostoc</taxon>
    </lineage>
</organism>
<gene>
    <name evidence="5" type="ORF">H6G97_25965</name>
</gene>
<name>A0ABR8DWS0_9NOSO</name>
<reference evidence="5 6" key="1">
    <citation type="journal article" date="2020" name="ISME J.">
        <title>Comparative genomics reveals insights into cyanobacterial evolution and habitat adaptation.</title>
        <authorList>
            <person name="Chen M.Y."/>
            <person name="Teng W.K."/>
            <person name="Zhao L."/>
            <person name="Hu C.X."/>
            <person name="Zhou Y.K."/>
            <person name="Han B.P."/>
            <person name="Song L.R."/>
            <person name="Shu W.S."/>
        </authorList>
    </citation>
    <scope>NUCLEOTIDE SEQUENCE [LARGE SCALE GENOMIC DNA]</scope>
    <source>
        <strain evidence="5 6">FACHB-838</strain>
    </source>
</reference>
<keyword evidence="2" id="KW-0479">Metal-binding</keyword>
<dbReference type="InterPro" id="IPR027805">
    <property type="entry name" value="Transposase_HTH_dom"/>
</dbReference>
<protein>
    <submittedName>
        <fullName evidence="5">Transposase</fullName>
    </submittedName>
</protein>
<comment type="cofactor">
    <cofactor evidence="1">
        <name>a divalent metal cation</name>
        <dbReference type="ChEBI" id="CHEBI:60240"/>
    </cofactor>
</comment>
<feature type="domain" description="Transposase Helix-turn-helix" evidence="4">
    <location>
        <begin position="61"/>
        <end position="111"/>
    </location>
</feature>